<dbReference type="RefSeq" id="WP_066602589.1">
    <property type="nucleotide sequence ID" value="NZ_FORY01000015.1"/>
</dbReference>
<dbReference type="OrthoDB" id="9802453at2"/>
<feature type="binding site" evidence="9">
    <location>
        <begin position="202"/>
        <end position="206"/>
    </location>
    <ligand>
        <name>ATP</name>
        <dbReference type="ChEBI" id="CHEBI:30616"/>
    </ligand>
</feature>
<evidence type="ECO:0000256" key="7">
    <source>
        <dbReference type="ARBA" id="ARBA00022840"/>
    </source>
</evidence>
<evidence type="ECO:0000256" key="5">
    <source>
        <dbReference type="ARBA" id="ARBA00022741"/>
    </source>
</evidence>
<keyword evidence="2 9" id="KW-0963">Cytoplasm</keyword>
<dbReference type="GO" id="GO:0006085">
    <property type="term" value="P:acetyl-CoA biosynthetic process"/>
    <property type="evidence" value="ECO:0007669"/>
    <property type="project" value="UniProtKB-UniRule"/>
</dbReference>
<evidence type="ECO:0000256" key="10">
    <source>
        <dbReference type="RuleBase" id="RU003835"/>
    </source>
</evidence>
<organism evidence="11 12">
    <name type="scientific">Celeribacter halophilus</name>
    <dbReference type="NCBI Taxonomy" id="576117"/>
    <lineage>
        <taxon>Bacteria</taxon>
        <taxon>Pseudomonadati</taxon>
        <taxon>Pseudomonadota</taxon>
        <taxon>Alphaproteobacteria</taxon>
        <taxon>Rhodobacterales</taxon>
        <taxon>Roseobacteraceae</taxon>
        <taxon>Celeribacter</taxon>
    </lineage>
</organism>
<dbReference type="Gene3D" id="3.30.420.40">
    <property type="match status" value="2"/>
</dbReference>
<dbReference type="PROSITE" id="PS01076">
    <property type="entry name" value="ACETATE_KINASE_2"/>
    <property type="match status" value="1"/>
</dbReference>
<feature type="binding site" evidence="9">
    <location>
        <position position="9"/>
    </location>
    <ligand>
        <name>Mg(2+)</name>
        <dbReference type="ChEBI" id="CHEBI:18420"/>
    </ligand>
</feature>
<dbReference type="AlphaFoldDB" id="A0A1I3VG61"/>
<gene>
    <name evidence="9" type="primary">ackA</name>
    <name evidence="11" type="ORF">SAMN04488138_11544</name>
</gene>
<evidence type="ECO:0000256" key="4">
    <source>
        <dbReference type="ARBA" id="ARBA00022723"/>
    </source>
</evidence>
<dbReference type="SUPFAM" id="SSF53067">
    <property type="entry name" value="Actin-like ATPase domain"/>
    <property type="match status" value="2"/>
</dbReference>
<sequence length="387" mass="41548">MGQRILTVNAGSSSVKFALYKSAASPECLARGQVQGIGSSPSFKFKKGGSGATEPVDAKDQDQALDVILSEITPLLDGQEVAGVGHRIVHGGPLRAAPAELTEDVLADLATFNPLAPLHQPHNLSAVKAAKRAFPYALQIGCFDTAFHRNHPWENDIYAIPRKYYKQGVKRYGFHGLSYDYVSHQLVREHPELHGKRIIMCHLGSGASICAVNNGVSISSSMGFSPLDGIPMSTRSGHLDPGILLYLMETEGMTAKELTHMLYYDSGLLGLSGISHDMQVLENSDEQGAKEAVEYFVYRVRREIGAMAATLSGIDALVFCGGIGENSPNIRLQIIERLGFLGITTDADANAQNATRISKGPTPVFVLPTDEEQVIANAVAKALAPAH</sequence>
<dbReference type="PIRSF" id="PIRSF000722">
    <property type="entry name" value="Acetate_prop_kin"/>
    <property type="match status" value="1"/>
</dbReference>
<feature type="binding site" evidence="9">
    <location>
        <position position="16"/>
    </location>
    <ligand>
        <name>ATP</name>
        <dbReference type="ChEBI" id="CHEBI:30616"/>
    </ligand>
</feature>
<comment type="pathway">
    <text evidence="9">Metabolic intermediate biosynthesis; acetyl-CoA biosynthesis; acetyl-CoA from acetate: step 1/2.</text>
</comment>
<dbReference type="InterPro" id="IPR043129">
    <property type="entry name" value="ATPase_NBD"/>
</dbReference>
<feature type="binding site" evidence="9">
    <location>
        <position position="371"/>
    </location>
    <ligand>
        <name>Mg(2+)</name>
        <dbReference type="ChEBI" id="CHEBI:18420"/>
    </ligand>
</feature>
<dbReference type="GO" id="GO:0000287">
    <property type="term" value="F:magnesium ion binding"/>
    <property type="evidence" value="ECO:0007669"/>
    <property type="project" value="UniProtKB-UniRule"/>
</dbReference>
<feature type="site" description="Transition state stabilizer" evidence="9">
    <location>
        <position position="235"/>
    </location>
</feature>
<comment type="caution">
    <text evidence="9">Lacks conserved residue(s) required for the propagation of feature annotation.</text>
</comment>
<comment type="catalytic activity">
    <reaction evidence="9">
        <text>acetate + ATP = acetyl phosphate + ADP</text>
        <dbReference type="Rhea" id="RHEA:11352"/>
        <dbReference type="ChEBI" id="CHEBI:22191"/>
        <dbReference type="ChEBI" id="CHEBI:30089"/>
        <dbReference type="ChEBI" id="CHEBI:30616"/>
        <dbReference type="ChEBI" id="CHEBI:456216"/>
        <dbReference type="EC" id="2.7.2.1"/>
    </reaction>
</comment>
<dbReference type="STRING" id="576117.SAMN04488138_11544"/>
<proteinExistence type="inferred from homology"/>
<dbReference type="GO" id="GO:0006083">
    <property type="term" value="P:acetate metabolic process"/>
    <property type="evidence" value="ECO:0007669"/>
    <property type="project" value="TreeGrafter"/>
</dbReference>
<comment type="cofactor">
    <cofactor evidence="9">
        <name>Mg(2+)</name>
        <dbReference type="ChEBI" id="CHEBI:18420"/>
    </cofactor>
    <cofactor evidence="9">
        <name>Mn(2+)</name>
        <dbReference type="ChEBI" id="CHEBI:29035"/>
    </cofactor>
    <text evidence="9">Mg(2+). Can also accept Mn(2+).</text>
</comment>
<keyword evidence="12" id="KW-1185">Reference proteome</keyword>
<dbReference type="Pfam" id="PF00871">
    <property type="entry name" value="Acetate_kinase"/>
    <property type="match status" value="1"/>
</dbReference>
<dbReference type="UniPathway" id="UPA00340">
    <property type="reaction ID" value="UER00458"/>
</dbReference>
<evidence type="ECO:0000256" key="8">
    <source>
        <dbReference type="ARBA" id="ARBA00022842"/>
    </source>
</evidence>
<feature type="site" description="Transition state stabilizer" evidence="9">
    <location>
        <position position="175"/>
    </location>
</feature>
<dbReference type="PROSITE" id="PS01075">
    <property type="entry name" value="ACETATE_KINASE_1"/>
    <property type="match status" value="1"/>
</dbReference>
<protein>
    <recommendedName>
        <fullName evidence="9">Acetate kinase</fullName>
        <ecNumber evidence="9">2.7.2.1</ecNumber>
    </recommendedName>
    <alternativeName>
        <fullName evidence="9">Acetokinase</fullName>
    </alternativeName>
</protein>
<evidence type="ECO:0000256" key="2">
    <source>
        <dbReference type="ARBA" id="ARBA00022490"/>
    </source>
</evidence>
<dbReference type="PANTHER" id="PTHR21060:SF21">
    <property type="entry name" value="ACETATE KINASE"/>
    <property type="match status" value="1"/>
</dbReference>
<keyword evidence="7 9" id="KW-0067">ATP-binding</keyword>
<evidence type="ECO:0000256" key="3">
    <source>
        <dbReference type="ARBA" id="ARBA00022679"/>
    </source>
</evidence>
<dbReference type="GO" id="GO:0005829">
    <property type="term" value="C:cytosol"/>
    <property type="evidence" value="ECO:0007669"/>
    <property type="project" value="TreeGrafter"/>
</dbReference>
<comment type="subunit">
    <text evidence="9">Homodimer.</text>
</comment>
<dbReference type="Proteomes" id="UP000183299">
    <property type="component" value="Unassembled WGS sequence"/>
</dbReference>
<keyword evidence="4 9" id="KW-0479">Metal-binding</keyword>
<dbReference type="GO" id="GO:0005524">
    <property type="term" value="F:ATP binding"/>
    <property type="evidence" value="ECO:0007669"/>
    <property type="project" value="UniProtKB-KW"/>
</dbReference>
<keyword evidence="3 9" id="KW-0808">Transferase</keyword>
<dbReference type="GO" id="GO:0008776">
    <property type="term" value="F:acetate kinase activity"/>
    <property type="evidence" value="ECO:0007669"/>
    <property type="project" value="UniProtKB-UniRule"/>
</dbReference>
<feature type="binding site" evidence="9">
    <location>
        <begin position="322"/>
        <end position="326"/>
    </location>
    <ligand>
        <name>ATP</name>
        <dbReference type="ChEBI" id="CHEBI:30616"/>
    </ligand>
</feature>
<dbReference type="NCBIfam" id="TIGR00016">
    <property type="entry name" value="ackA"/>
    <property type="match status" value="1"/>
</dbReference>
<dbReference type="EMBL" id="FORY01000015">
    <property type="protein sequence ID" value="SFJ94368.1"/>
    <property type="molecule type" value="Genomic_DNA"/>
</dbReference>
<comment type="function">
    <text evidence="9">Catalyzes the formation of acetyl phosphate from acetate and ATP. Can also catalyze the reverse reaction.</text>
</comment>
<dbReference type="GeneID" id="98666319"/>
<evidence type="ECO:0000256" key="9">
    <source>
        <dbReference type="HAMAP-Rule" id="MF_00020"/>
    </source>
</evidence>
<dbReference type="InterPro" id="IPR000890">
    <property type="entry name" value="Aliphatic_acid_kin_short-chain"/>
</dbReference>
<keyword evidence="5 9" id="KW-0547">Nucleotide-binding</keyword>
<evidence type="ECO:0000256" key="6">
    <source>
        <dbReference type="ARBA" id="ARBA00022777"/>
    </source>
</evidence>
<feature type="active site" description="Proton donor/acceptor" evidence="9">
    <location>
        <position position="144"/>
    </location>
</feature>
<dbReference type="HAMAP" id="MF_00020">
    <property type="entry name" value="Acetate_kinase"/>
    <property type="match status" value="1"/>
</dbReference>
<feature type="binding site" evidence="9">
    <location>
        <position position="87"/>
    </location>
    <ligand>
        <name>substrate</name>
    </ligand>
</feature>
<accession>A0A1I3VG61</accession>
<dbReference type="PRINTS" id="PR00471">
    <property type="entry name" value="ACETATEKNASE"/>
</dbReference>
<dbReference type="InterPro" id="IPR023865">
    <property type="entry name" value="Aliphatic_acid_kinase_CS"/>
</dbReference>
<comment type="subcellular location">
    <subcellularLocation>
        <location evidence="9">Cytoplasm</location>
    </subcellularLocation>
</comment>
<dbReference type="EC" id="2.7.2.1" evidence="9"/>
<evidence type="ECO:0000313" key="12">
    <source>
        <dbReference type="Proteomes" id="UP000183299"/>
    </source>
</evidence>
<keyword evidence="8 9" id="KW-0460">Magnesium</keyword>
<evidence type="ECO:0000313" key="11">
    <source>
        <dbReference type="EMBL" id="SFJ94368.1"/>
    </source>
</evidence>
<comment type="similarity">
    <text evidence="1 9 10">Belongs to the acetokinase family.</text>
</comment>
<evidence type="ECO:0000256" key="1">
    <source>
        <dbReference type="ARBA" id="ARBA00008748"/>
    </source>
</evidence>
<name>A0A1I3VG61_9RHOB</name>
<dbReference type="PANTHER" id="PTHR21060">
    <property type="entry name" value="ACETATE KINASE"/>
    <property type="match status" value="1"/>
</dbReference>
<keyword evidence="6 9" id="KW-0418">Kinase</keyword>
<reference evidence="11 12" key="1">
    <citation type="submission" date="2016-10" db="EMBL/GenBank/DDBJ databases">
        <authorList>
            <person name="de Groot N.N."/>
        </authorList>
    </citation>
    <scope>NUCLEOTIDE SEQUENCE [LARGE SCALE GENOMIC DNA]</scope>
    <source>
        <strain evidence="11 12">CGMCC 1.8891</strain>
    </source>
</reference>
<dbReference type="InterPro" id="IPR004372">
    <property type="entry name" value="Ac/propionate_kinase"/>
</dbReference>